<feature type="compositionally biased region" description="Polar residues" evidence="1">
    <location>
        <begin position="1"/>
        <end position="18"/>
    </location>
</feature>
<accession>A0A8X6QJH0</accession>
<name>A0A8X6QJH0_NEPPI</name>
<evidence type="ECO:0000313" key="3">
    <source>
        <dbReference type="Proteomes" id="UP000887013"/>
    </source>
</evidence>
<proteinExistence type="predicted"/>
<feature type="region of interest" description="Disordered" evidence="1">
    <location>
        <begin position="81"/>
        <end position="106"/>
    </location>
</feature>
<dbReference type="AlphaFoldDB" id="A0A8X6QJH0"/>
<sequence>MATEMECNNSRPSSPSLTQDKETCETLRLMNERLRILKMQHEDAYSHVCHIESRYMDRESDFYKGAYGLYLTAKKAAEEAEDHKHLLDQPKSPPTGPPSSQAFSRPSYSLVVKMGLFRCQ</sequence>
<reference evidence="2" key="1">
    <citation type="submission" date="2020-08" db="EMBL/GenBank/DDBJ databases">
        <title>Multicomponent nature underlies the extraordinary mechanical properties of spider dragline silk.</title>
        <authorList>
            <person name="Kono N."/>
            <person name="Nakamura H."/>
            <person name="Mori M."/>
            <person name="Yoshida Y."/>
            <person name="Ohtoshi R."/>
            <person name="Malay A.D."/>
            <person name="Moran D.A.P."/>
            <person name="Tomita M."/>
            <person name="Numata K."/>
            <person name="Arakawa K."/>
        </authorList>
    </citation>
    <scope>NUCLEOTIDE SEQUENCE</scope>
</reference>
<evidence type="ECO:0000313" key="2">
    <source>
        <dbReference type="EMBL" id="GFU22180.1"/>
    </source>
</evidence>
<dbReference type="EMBL" id="BMAW01127677">
    <property type="protein sequence ID" value="GFU22180.1"/>
    <property type="molecule type" value="Genomic_DNA"/>
</dbReference>
<keyword evidence="3" id="KW-1185">Reference proteome</keyword>
<comment type="caution">
    <text evidence="2">The sequence shown here is derived from an EMBL/GenBank/DDBJ whole genome shotgun (WGS) entry which is preliminary data.</text>
</comment>
<evidence type="ECO:0000256" key="1">
    <source>
        <dbReference type="SAM" id="MobiDB-lite"/>
    </source>
</evidence>
<protein>
    <submittedName>
        <fullName evidence="2">Uncharacterized protein</fullName>
    </submittedName>
</protein>
<feature type="region of interest" description="Disordered" evidence="1">
    <location>
        <begin position="1"/>
        <end position="22"/>
    </location>
</feature>
<gene>
    <name evidence="2" type="ORF">NPIL_307871</name>
</gene>
<organism evidence="2 3">
    <name type="scientific">Nephila pilipes</name>
    <name type="common">Giant wood spider</name>
    <name type="synonym">Nephila maculata</name>
    <dbReference type="NCBI Taxonomy" id="299642"/>
    <lineage>
        <taxon>Eukaryota</taxon>
        <taxon>Metazoa</taxon>
        <taxon>Ecdysozoa</taxon>
        <taxon>Arthropoda</taxon>
        <taxon>Chelicerata</taxon>
        <taxon>Arachnida</taxon>
        <taxon>Araneae</taxon>
        <taxon>Araneomorphae</taxon>
        <taxon>Entelegynae</taxon>
        <taxon>Araneoidea</taxon>
        <taxon>Nephilidae</taxon>
        <taxon>Nephila</taxon>
    </lineage>
</organism>
<dbReference type="Proteomes" id="UP000887013">
    <property type="component" value="Unassembled WGS sequence"/>
</dbReference>